<feature type="signal peptide" evidence="2">
    <location>
        <begin position="1"/>
        <end position="21"/>
    </location>
</feature>
<dbReference type="InParanoid" id="B2AV58"/>
<keyword evidence="5" id="KW-1185">Reference proteome</keyword>
<feature type="compositionally biased region" description="Polar residues" evidence="1">
    <location>
        <begin position="214"/>
        <end position="224"/>
    </location>
</feature>
<keyword evidence="2" id="KW-0732">Signal</keyword>
<sequence>MHLPMQFLLASALLTGLGVFARGPPGSGPPSAEDGPDKLEKCGCTKIANAIMKCQGIDWKNTRSDKETRDCVCISNEDRENAWYGYIHNCRACLSPGSYDINDFFDNFSRTFSQLLVSCTNAGGGVTADGSSICASNYYFEGCVSLKPNGNSWASYEVFGRNGDEAQKGNGTRALNLVNPNGDDSDSDSDDEGTSTTLTLTTSTSSVTAPTTDGQDVTTTQAEESATQDPTTSTETTPAGTTAPAGSSAMSGAVVPGFMMTVVLGVGSMLI</sequence>
<feature type="compositionally biased region" description="Low complexity" evidence="1">
    <location>
        <begin position="225"/>
        <end position="251"/>
    </location>
</feature>
<feature type="region of interest" description="Disordered" evidence="1">
    <location>
        <begin position="177"/>
        <end position="251"/>
    </location>
</feature>
<evidence type="ECO:0000256" key="1">
    <source>
        <dbReference type="SAM" id="MobiDB-lite"/>
    </source>
</evidence>
<organism evidence="3">
    <name type="scientific">Podospora anserina (strain S / ATCC MYA-4624 / DSM 980 / FGSC 10383)</name>
    <name type="common">Pleurage anserina</name>
    <dbReference type="NCBI Taxonomy" id="515849"/>
    <lineage>
        <taxon>Eukaryota</taxon>
        <taxon>Fungi</taxon>
        <taxon>Dikarya</taxon>
        <taxon>Ascomycota</taxon>
        <taxon>Pezizomycotina</taxon>
        <taxon>Sordariomycetes</taxon>
        <taxon>Sordariomycetidae</taxon>
        <taxon>Sordariales</taxon>
        <taxon>Podosporaceae</taxon>
        <taxon>Podospora</taxon>
        <taxon>Podospora anserina</taxon>
    </lineage>
</organism>
<evidence type="ECO:0000313" key="3">
    <source>
        <dbReference type="EMBL" id="CAP68281.1"/>
    </source>
</evidence>
<evidence type="ECO:0000313" key="5">
    <source>
        <dbReference type="Proteomes" id="UP000001197"/>
    </source>
</evidence>
<name>B2AV58_PODAN</name>
<dbReference type="EMBL" id="FO904942">
    <property type="protein sequence ID" value="CDP31753.1"/>
    <property type="molecule type" value="Genomic_DNA"/>
</dbReference>
<feature type="chain" id="PRO_5007639058" evidence="2">
    <location>
        <begin position="22"/>
        <end position="271"/>
    </location>
</feature>
<evidence type="ECO:0000256" key="2">
    <source>
        <dbReference type="SAM" id="SignalP"/>
    </source>
</evidence>
<dbReference type="HOGENOM" id="CLU_094286_0_0_1"/>
<reference evidence="3" key="2">
    <citation type="submission" date="2008-07" db="EMBL/GenBank/DDBJ databases">
        <authorList>
            <person name="Genoscope - CEA"/>
        </authorList>
    </citation>
    <scope>NUCLEOTIDE SEQUENCE</scope>
    <source>
        <strain evidence="3">S mat+</strain>
    </source>
</reference>
<dbReference type="EMBL" id="CU633900">
    <property type="protein sequence ID" value="CAP68281.1"/>
    <property type="molecule type" value="Genomic_DNA"/>
</dbReference>
<evidence type="ECO:0000313" key="4">
    <source>
        <dbReference type="EMBL" id="CDP31753.1"/>
    </source>
</evidence>
<dbReference type="KEGG" id="pan:PODANSg4643"/>
<dbReference type="STRING" id="515849.B2AV58"/>
<protein>
    <submittedName>
        <fullName evidence="3">Podospora anserina S mat+ genomic DNA chromosome 7, supercontig 1</fullName>
    </submittedName>
</protein>
<accession>B2AV58</accession>
<reference evidence="5" key="3">
    <citation type="journal article" date="2014" name="Genetics">
        <title>Maintaining two mating types: Structure of the mating type locus and its role in heterokaryosis in Podospora anserina.</title>
        <authorList>
            <person name="Grognet P."/>
            <person name="Bidard F."/>
            <person name="Kuchly C."/>
            <person name="Tong L.C.H."/>
            <person name="Coppin E."/>
            <person name="Benkhali J.A."/>
            <person name="Couloux A."/>
            <person name="Wincker P."/>
            <person name="Debuchy R."/>
            <person name="Silar P."/>
        </authorList>
    </citation>
    <scope>GENOME REANNOTATION</scope>
    <source>
        <strain evidence="5">S / ATCC MYA-4624 / DSM 980 / FGSC 10383</strain>
    </source>
</reference>
<dbReference type="GeneID" id="6192727"/>
<dbReference type="RefSeq" id="XP_001907609.1">
    <property type="nucleotide sequence ID" value="XM_001907574.1"/>
</dbReference>
<dbReference type="AlphaFoldDB" id="B2AV58"/>
<dbReference type="VEuPathDB" id="FungiDB:PODANS_7_4020"/>
<feature type="compositionally biased region" description="Low complexity" evidence="1">
    <location>
        <begin position="194"/>
        <end position="213"/>
    </location>
</feature>
<feature type="compositionally biased region" description="Acidic residues" evidence="1">
    <location>
        <begin position="183"/>
        <end position="193"/>
    </location>
</feature>
<dbReference type="Proteomes" id="UP000001197">
    <property type="component" value="Chromosome 7"/>
</dbReference>
<reference evidence="3 5" key="1">
    <citation type="journal article" date="2008" name="Genome Biol.">
        <title>The genome sequence of the model ascomycete fungus Podospora anserina.</title>
        <authorList>
            <person name="Espagne E."/>
            <person name="Lespinet O."/>
            <person name="Malagnac F."/>
            <person name="Da Silva C."/>
            <person name="Jaillon O."/>
            <person name="Porcel B.M."/>
            <person name="Couloux A."/>
            <person name="Aury J.-M."/>
            <person name="Segurens B."/>
            <person name="Poulain J."/>
            <person name="Anthouard V."/>
            <person name="Grossetete S."/>
            <person name="Khalili H."/>
            <person name="Coppin E."/>
            <person name="Dequard-Chablat M."/>
            <person name="Picard M."/>
            <person name="Contamine V."/>
            <person name="Arnaise S."/>
            <person name="Bourdais A."/>
            <person name="Berteaux-Lecellier V."/>
            <person name="Gautheret D."/>
            <person name="de Vries R.P."/>
            <person name="Battaglia E."/>
            <person name="Coutinho P.M."/>
            <person name="Danchin E.G.J."/>
            <person name="Henrissat B."/>
            <person name="El Khoury R."/>
            <person name="Sainsard-Chanet A."/>
            <person name="Boivin A."/>
            <person name="Pinan-Lucarre B."/>
            <person name="Sellem C.H."/>
            <person name="Debuchy R."/>
            <person name="Wincker P."/>
            <person name="Weissenbach J."/>
            <person name="Silar P."/>
        </authorList>
    </citation>
    <scope>NUCLEOTIDE SEQUENCE [LARGE SCALE GENOMIC DNA]</scope>
    <source>
        <strain evidence="5">S / ATCC MYA-4624 / DSM 980 / FGSC 10383</strain>
        <strain evidence="3">S mat+</strain>
    </source>
</reference>
<reference evidence="4" key="4">
    <citation type="submission" date="2014-09" db="EMBL/GenBank/DDBJ databases">
        <title>Maintaining two mating types: Structure of the mating type locus and its role in heterokaryosis in Podospora anserina.</title>
        <authorList>
            <person name="Grognet P."/>
            <person name="Bidard F."/>
            <person name="Kuchly C."/>
            <person name="Chan Ho Tong L."/>
            <person name="Coppin E."/>
            <person name="Ait Benkhali J."/>
            <person name="Couloux A."/>
            <person name="Wincker P."/>
            <person name="Debuchy R."/>
            <person name="Silar P."/>
        </authorList>
    </citation>
    <scope>NUCLEOTIDE SEQUENCE</scope>
</reference>
<gene>
    <name evidence="3" type="ORF">PODANS_7_4020</name>
</gene>
<dbReference type="OrthoDB" id="5098780at2759"/>
<dbReference type="eggNOG" id="ENOG502SYZ1">
    <property type="taxonomic scope" value="Eukaryota"/>
</dbReference>
<proteinExistence type="predicted"/>